<feature type="domain" description="HTH myb-type" evidence="3">
    <location>
        <begin position="20"/>
        <end position="67"/>
    </location>
</feature>
<dbReference type="SMART" id="SM00717">
    <property type="entry name" value="SANT"/>
    <property type="match status" value="2"/>
</dbReference>
<dbReference type="VEuPathDB" id="TrichDB:TVAGG3_0985720"/>
<dbReference type="GO" id="GO:0006355">
    <property type="term" value="P:regulation of DNA-templated transcription"/>
    <property type="evidence" value="ECO:0000318"/>
    <property type="project" value="GO_Central"/>
</dbReference>
<evidence type="ECO:0000313" key="5">
    <source>
        <dbReference type="Proteomes" id="UP000001542"/>
    </source>
</evidence>
<gene>
    <name evidence="4" type="ORF">TVAG_317030</name>
</gene>
<accession>A2F079</accession>
<reference evidence="4" key="2">
    <citation type="journal article" date="2007" name="Science">
        <title>Draft genome sequence of the sexually transmitted pathogen Trichomonas vaginalis.</title>
        <authorList>
            <person name="Carlton J.M."/>
            <person name="Hirt R.P."/>
            <person name="Silva J.C."/>
            <person name="Delcher A.L."/>
            <person name="Schatz M."/>
            <person name="Zhao Q."/>
            <person name="Wortman J.R."/>
            <person name="Bidwell S.L."/>
            <person name="Alsmark U.C.M."/>
            <person name="Besteiro S."/>
            <person name="Sicheritz-Ponten T."/>
            <person name="Noel C.J."/>
            <person name="Dacks J.B."/>
            <person name="Foster P.G."/>
            <person name="Simillion C."/>
            <person name="Van de Peer Y."/>
            <person name="Miranda-Saavedra D."/>
            <person name="Barton G.J."/>
            <person name="Westrop G.D."/>
            <person name="Mueller S."/>
            <person name="Dessi D."/>
            <person name="Fiori P.L."/>
            <person name="Ren Q."/>
            <person name="Paulsen I."/>
            <person name="Zhang H."/>
            <person name="Bastida-Corcuera F.D."/>
            <person name="Simoes-Barbosa A."/>
            <person name="Brown M.T."/>
            <person name="Hayes R.D."/>
            <person name="Mukherjee M."/>
            <person name="Okumura C.Y."/>
            <person name="Schneider R."/>
            <person name="Smith A.J."/>
            <person name="Vanacova S."/>
            <person name="Villalvazo M."/>
            <person name="Haas B.J."/>
            <person name="Pertea M."/>
            <person name="Feldblyum T.V."/>
            <person name="Utterback T.R."/>
            <person name="Shu C.L."/>
            <person name="Osoegawa K."/>
            <person name="de Jong P.J."/>
            <person name="Hrdy I."/>
            <person name="Horvathova L."/>
            <person name="Zubacova Z."/>
            <person name="Dolezal P."/>
            <person name="Malik S.B."/>
            <person name="Logsdon J.M. Jr."/>
            <person name="Henze K."/>
            <person name="Gupta A."/>
            <person name="Wang C.C."/>
            <person name="Dunne R.L."/>
            <person name="Upcroft J.A."/>
            <person name="Upcroft P."/>
            <person name="White O."/>
            <person name="Salzberg S.L."/>
            <person name="Tang P."/>
            <person name="Chiu C.-H."/>
            <person name="Lee Y.-S."/>
            <person name="Embley T.M."/>
            <person name="Coombs G.H."/>
            <person name="Mottram J.C."/>
            <person name="Tachezy J."/>
            <person name="Fraser-Liggett C.M."/>
            <person name="Johnson P.J."/>
        </authorList>
    </citation>
    <scope>NUCLEOTIDE SEQUENCE [LARGE SCALE GENOMIC DNA]</scope>
    <source>
        <strain evidence="4">G3</strain>
    </source>
</reference>
<dbReference type="STRING" id="5722.A2F079"/>
<dbReference type="KEGG" id="tva:4759548"/>
<dbReference type="InParanoid" id="A2F079"/>
<evidence type="ECO:0000313" key="4">
    <source>
        <dbReference type="EMBL" id="EAY01714.1"/>
    </source>
</evidence>
<keyword evidence="4" id="KW-0238">DNA-binding</keyword>
<evidence type="ECO:0000256" key="1">
    <source>
        <dbReference type="SAM" id="MobiDB-lite"/>
    </source>
</evidence>
<feature type="domain" description="HTH myb-type" evidence="3">
    <location>
        <begin position="69"/>
        <end position="122"/>
    </location>
</feature>
<dbReference type="EMBL" id="DS113559">
    <property type="protein sequence ID" value="EAY01714.1"/>
    <property type="molecule type" value="Genomic_DNA"/>
</dbReference>
<organism evidence="4 5">
    <name type="scientific">Trichomonas vaginalis (strain ATCC PRA-98 / G3)</name>
    <dbReference type="NCBI Taxonomy" id="412133"/>
    <lineage>
        <taxon>Eukaryota</taxon>
        <taxon>Metamonada</taxon>
        <taxon>Parabasalia</taxon>
        <taxon>Trichomonadida</taxon>
        <taxon>Trichomonadidae</taxon>
        <taxon>Trichomonas</taxon>
    </lineage>
</organism>
<feature type="region of interest" description="Disordered" evidence="1">
    <location>
        <begin position="1"/>
        <end position="37"/>
    </location>
</feature>
<sequence length="176" mass="20616">MFCDDQDDDSSCSKPPDLTKRKRFSKEEDMRLKQLVSGGRDRSWDQIAREMPGRTARQCRDRYNKYLFKEISSASWTSEEDEIILQMHKIHGPKWSLISKSLDGRSGNNVKNRWYKFLSKQQSNSANPQISTEPESENDVEGSIIMHNLNHEFGSFIGTVFEQNYDTFDEWETFTL</sequence>
<evidence type="ECO:0000259" key="3">
    <source>
        <dbReference type="PROSITE" id="PS51294"/>
    </source>
</evidence>
<dbReference type="InterPro" id="IPR050560">
    <property type="entry name" value="MYB_TF"/>
</dbReference>
<dbReference type="GO" id="GO:0000978">
    <property type="term" value="F:RNA polymerase II cis-regulatory region sequence-specific DNA binding"/>
    <property type="evidence" value="ECO:0000318"/>
    <property type="project" value="GO_Central"/>
</dbReference>
<dbReference type="PANTHER" id="PTHR45614:SF69">
    <property type="entry name" value="CHROMOSOME UNDETERMINED SCAFFOLD_38, WHOLE GENOME SHOTGUN SEQUENCE"/>
    <property type="match status" value="1"/>
</dbReference>
<dbReference type="RefSeq" id="XP_001330410.1">
    <property type="nucleotide sequence ID" value="XM_001330375.1"/>
</dbReference>
<dbReference type="GO" id="GO:0005634">
    <property type="term" value="C:nucleus"/>
    <property type="evidence" value="ECO:0000318"/>
    <property type="project" value="GO_Central"/>
</dbReference>
<dbReference type="InterPro" id="IPR001005">
    <property type="entry name" value="SANT/Myb"/>
</dbReference>
<dbReference type="eggNOG" id="KOG0048">
    <property type="taxonomic scope" value="Eukaryota"/>
</dbReference>
<dbReference type="GO" id="GO:0000981">
    <property type="term" value="F:DNA-binding transcription factor activity, RNA polymerase II-specific"/>
    <property type="evidence" value="ECO:0000318"/>
    <property type="project" value="GO_Central"/>
</dbReference>
<dbReference type="CDD" id="cd00167">
    <property type="entry name" value="SANT"/>
    <property type="match status" value="2"/>
</dbReference>
<dbReference type="InterPro" id="IPR017930">
    <property type="entry name" value="Myb_dom"/>
</dbReference>
<dbReference type="SUPFAM" id="SSF46689">
    <property type="entry name" value="Homeodomain-like"/>
    <property type="match status" value="1"/>
</dbReference>
<feature type="domain" description="Myb-like" evidence="2">
    <location>
        <begin position="20"/>
        <end position="67"/>
    </location>
</feature>
<feature type="compositionally biased region" description="Acidic residues" evidence="1">
    <location>
        <begin position="1"/>
        <end position="10"/>
    </location>
</feature>
<dbReference type="Proteomes" id="UP000001542">
    <property type="component" value="Unassembled WGS sequence"/>
</dbReference>
<dbReference type="VEuPathDB" id="TrichDB:TVAG_317030"/>
<name>A2F079_TRIV3</name>
<dbReference type="Gene3D" id="1.10.10.60">
    <property type="entry name" value="Homeodomain-like"/>
    <property type="match status" value="2"/>
</dbReference>
<dbReference type="AlphaFoldDB" id="A2F079"/>
<evidence type="ECO:0000259" key="2">
    <source>
        <dbReference type="PROSITE" id="PS50090"/>
    </source>
</evidence>
<reference evidence="4" key="1">
    <citation type="submission" date="2006-10" db="EMBL/GenBank/DDBJ databases">
        <authorList>
            <person name="Amadeo P."/>
            <person name="Zhao Q."/>
            <person name="Wortman J."/>
            <person name="Fraser-Liggett C."/>
            <person name="Carlton J."/>
        </authorList>
    </citation>
    <scope>NUCLEOTIDE SEQUENCE</scope>
    <source>
        <strain evidence="4">G3</strain>
    </source>
</reference>
<dbReference type="InterPro" id="IPR009057">
    <property type="entry name" value="Homeodomain-like_sf"/>
</dbReference>
<proteinExistence type="predicted"/>
<keyword evidence="5" id="KW-1185">Reference proteome</keyword>
<dbReference type="PANTHER" id="PTHR45614">
    <property type="entry name" value="MYB PROTEIN-RELATED"/>
    <property type="match status" value="1"/>
</dbReference>
<dbReference type="PROSITE" id="PS50090">
    <property type="entry name" value="MYB_LIKE"/>
    <property type="match status" value="2"/>
</dbReference>
<dbReference type="PROSITE" id="PS51294">
    <property type="entry name" value="HTH_MYB"/>
    <property type="match status" value="2"/>
</dbReference>
<protein>
    <submittedName>
        <fullName evidence="4">Myb-like DNA-binding domain containing protein</fullName>
    </submittedName>
</protein>
<dbReference type="OrthoDB" id="2350934at2759"/>
<dbReference type="SMR" id="A2F079"/>
<dbReference type="Pfam" id="PF00249">
    <property type="entry name" value="Myb_DNA-binding"/>
    <property type="match status" value="2"/>
</dbReference>
<feature type="domain" description="Myb-like" evidence="2">
    <location>
        <begin position="68"/>
        <end position="118"/>
    </location>
</feature>